<dbReference type="InterPro" id="IPR036291">
    <property type="entry name" value="NAD(P)-bd_dom_sf"/>
</dbReference>
<keyword evidence="3 12" id="KW-0521">NADP</keyword>
<evidence type="ECO:0000259" key="14">
    <source>
        <dbReference type="Pfam" id="PF05173"/>
    </source>
</evidence>
<comment type="caution">
    <text evidence="15">The sequence shown here is derived from an EMBL/GenBank/DDBJ whole genome shotgun (WGS) entry which is preliminary data.</text>
</comment>
<dbReference type="PANTHER" id="PTHR20836">
    <property type="entry name" value="DIHYDRODIPICOLINATE REDUCTASE"/>
    <property type="match status" value="1"/>
</dbReference>
<evidence type="ECO:0000256" key="7">
    <source>
        <dbReference type="ARBA" id="ARBA00023154"/>
    </source>
</evidence>
<gene>
    <name evidence="12 15" type="primary">dapB</name>
    <name evidence="15" type="ORF">K8344_07700</name>
</gene>
<dbReference type="SUPFAM" id="SSF55347">
    <property type="entry name" value="Glyceraldehyde-3-phosphate dehydrogenase-like, C-terminal domain"/>
    <property type="match status" value="1"/>
</dbReference>
<feature type="binding site" evidence="12">
    <location>
        <position position="132"/>
    </location>
    <ligand>
        <name>(S)-2,3,4,5-tetrahydrodipicolinate</name>
        <dbReference type="ChEBI" id="CHEBI:16845"/>
    </ligand>
</feature>
<feature type="binding site" evidence="12">
    <location>
        <begin position="71"/>
        <end position="73"/>
    </location>
    <ligand>
        <name>NAD(+)</name>
        <dbReference type="ChEBI" id="CHEBI:57540"/>
    </ligand>
</feature>
<comment type="pathway">
    <text evidence="8 12">Amino-acid biosynthesis; L-lysine biosynthesis via DAP pathway; (S)-tetrahydrodipicolinate from L-aspartate: step 4/4.</text>
</comment>
<comment type="subcellular location">
    <subcellularLocation>
        <location evidence="12">Cytoplasm</location>
    </subcellularLocation>
</comment>
<evidence type="ECO:0000256" key="9">
    <source>
        <dbReference type="ARBA" id="ARBA00038983"/>
    </source>
</evidence>
<feature type="binding site" evidence="12">
    <location>
        <begin position="141"/>
        <end position="142"/>
    </location>
    <ligand>
        <name>(S)-2,3,4,5-tetrahydrodipicolinate</name>
        <dbReference type="ChEBI" id="CHEBI:16845"/>
    </ligand>
</feature>
<comment type="function">
    <text evidence="12">Catalyzes the conversion of 4-hydroxy-tetrahydrodipicolinate (HTPA) to tetrahydrodipicolinate.</text>
</comment>
<dbReference type="AlphaFoldDB" id="A0A9X1QYJ1"/>
<keyword evidence="2 12" id="KW-0028">Amino-acid biosynthesis</keyword>
<reference evidence="15" key="1">
    <citation type="submission" date="2021-09" db="EMBL/GenBank/DDBJ databases">
        <title>Genome of Aequorivita sp. strain F64183.</title>
        <authorList>
            <person name="Wang Y."/>
        </authorList>
    </citation>
    <scope>NUCLEOTIDE SEQUENCE</scope>
    <source>
        <strain evidence="15">F64183</strain>
    </source>
</reference>
<sequence length="236" mass="26105">MKIALLGYGKMGKTIERLALESGHSIVFKSWVESSEGNIEDAEVAIEFSSPEAAVSNIKKALEADLPIVSGTTGWLESYDEMVKLCEKRNGSFIYASNFSVGVNLFFSINEYAAKLMAQWKEYDVSVEETHHLEKKDAPSGTAITIAENILKYNSKKEWNLDSTSDEVLSITAKREEDVKGTHIVSYESNIDTISLKHEAHSREGFAKGAILAAEWLKDKKGVFSMKDVLGLTNAD</sequence>
<evidence type="ECO:0000256" key="11">
    <source>
        <dbReference type="ARBA" id="ARBA00049396"/>
    </source>
</evidence>
<dbReference type="Pfam" id="PF05173">
    <property type="entry name" value="DapB_C"/>
    <property type="match status" value="1"/>
</dbReference>
<evidence type="ECO:0000256" key="6">
    <source>
        <dbReference type="ARBA" id="ARBA00023027"/>
    </source>
</evidence>
<evidence type="ECO:0000313" key="15">
    <source>
        <dbReference type="EMBL" id="MCG2431001.1"/>
    </source>
</evidence>
<dbReference type="Proteomes" id="UP001139462">
    <property type="component" value="Unassembled WGS sequence"/>
</dbReference>
<dbReference type="GO" id="GO:0050661">
    <property type="term" value="F:NADP binding"/>
    <property type="evidence" value="ECO:0007669"/>
    <property type="project" value="UniProtKB-UniRule"/>
</dbReference>
<evidence type="ECO:0000259" key="13">
    <source>
        <dbReference type="Pfam" id="PF01113"/>
    </source>
</evidence>
<evidence type="ECO:0000256" key="1">
    <source>
        <dbReference type="ARBA" id="ARBA00006642"/>
    </source>
</evidence>
<keyword evidence="4 12" id="KW-0220">Diaminopimelate biosynthesis</keyword>
<dbReference type="RefSeq" id="WP_237608155.1">
    <property type="nucleotide sequence ID" value="NZ_JAIRBB010000005.1"/>
</dbReference>
<dbReference type="SUPFAM" id="SSF51735">
    <property type="entry name" value="NAD(P)-binding Rossmann-fold domains"/>
    <property type="match status" value="1"/>
</dbReference>
<dbReference type="GO" id="GO:0009089">
    <property type="term" value="P:lysine biosynthetic process via diaminopimelate"/>
    <property type="evidence" value="ECO:0007669"/>
    <property type="project" value="UniProtKB-UniRule"/>
</dbReference>
<dbReference type="PIRSF" id="PIRSF000161">
    <property type="entry name" value="DHPR"/>
    <property type="match status" value="1"/>
</dbReference>
<keyword evidence="12" id="KW-0963">Cytoplasm</keyword>
<evidence type="ECO:0000256" key="12">
    <source>
        <dbReference type="HAMAP-Rule" id="MF_00102"/>
    </source>
</evidence>
<dbReference type="GO" id="GO:0005829">
    <property type="term" value="C:cytosol"/>
    <property type="evidence" value="ECO:0007669"/>
    <property type="project" value="TreeGrafter"/>
</dbReference>
<feature type="active site" description="Proton donor/acceptor" evidence="12">
    <location>
        <position position="131"/>
    </location>
</feature>
<dbReference type="GO" id="GO:0019877">
    <property type="term" value="P:diaminopimelate biosynthetic process"/>
    <property type="evidence" value="ECO:0007669"/>
    <property type="project" value="UniProtKB-UniRule"/>
</dbReference>
<dbReference type="EC" id="1.17.1.8" evidence="9 12"/>
<dbReference type="Gene3D" id="3.30.360.10">
    <property type="entry name" value="Dihydrodipicolinate Reductase, domain 2"/>
    <property type="match status" value="1"/>
</dbReference>
<dbReference type="Gene3D" id="3.40.50.720">
    <property type="entry name" value="NAD(P)-binding Rossmann-like Domain"/>
    <property type="match status" value="1"/>
</dbReference>
<evidence type="ECO:0000256" key="4">
    <source>
        <dbReference type="ARBA" id="ARBA00022915"/>
    </source>
</evidence>
<comment type="catalytic activity">
    <reaction evidence="11 12">
        <text>(S)-2,3,4,5-tetrahydrodipicolinate + NAD(+) + H2O = (2S,4S)-4-hydroxy-2,3,4,5-tetrahydrodipicolinate + NADH + H(+)</text>
        <dbReference type="Rhea" id="RHEA:35323"/>
        <dbReference type="ChEBI" id="CHEBI:15377"/>
        <dbReference type="ChEBI" id="CHEBI:15378"/>
        <dbReference type="ChEBI" id="CHEBI:16845"/>
        <dbReference type="ChEBI" id="CHEBI:57540"/>
        <dbReference type="ChEBI" id="CHEBI:57945"/>
        <dbReference type="ChEBI" id="CHEBI:67139"/>
        <dbReference type="EC" id="1.17.1.8"/>
    </reaction>
</comment>
<comment type="subunit">
    <text evidence="12">Homotetramer.</text>
</comment>
<dbReference type="PANTHER" id="PTHR20836:SF0">
    <property type="entry name" value="4-HYDROXY-TETRAHYDRODIPICOLINATE REDUCTASE 1, CHLOROPLASTIC-RELATED"/>
    <property type="match status" value="1"/>
</dbReference>
<evidence type="ECO:0000256" key="8">
    <source>
        <dbReference type="ARBA" id="ARBA00037922"/>
    </source>
</evidence>
<keyword evidence="5 12" id="KW-0560">Oxidoreductase</keyword>
<evidence type="ECO:0000256" key="10">
    <source>
        <dbReference type="ARBA" id="ARBA00049080"/>
    </source>
</evidence>
<feature type="binding site" evidence="12">
    <location>
        <begin position="96"/>
        <end position="99"/>
    </location>
    <ligand>
        <name>NAD(+)</name>
        <dbReference type="ChEBI" id="CHEBI:57540"/>
    </ligand>
</feature>
<dbReference type="GO" id="GO:0016726">
    <property type="term" value="F:oxidoreductase activity, acting on CH or CH2 groups, NAD or NADP as acceptor"/>
    <property type="evidence" value="ECO:0007669"/>
    <property type="project" value="UniProtKB-UniRule"/>
</dbReference>
<dbReference type="InterPro" id="IPR000846">
    <property type="entry name" value="DapB_N"/>
</dbReference>
<feature type="binding site" evidence="12">
    <location>
        <position position="33"/>
    </location>
    <ligand>
        <name>NAD(+)</name>
        <dbReference type="ChEBI" id="CHEBI:57540"/>
    </ligand>
</feature>
<accession>A0A9X1QYJ1</accession>
<keyword evidence="6 12" id="KW-0520">NAD</keyword>
<dbReference type="NCBIfam" id="TIGR00036">
    <property type="entry name" value="dapB"/>
    <property type="match status" value="1"/>
</dbReference>
<dbReference type="GO" id="GO:0051287">
    <property type="term" value="F:NAD binding"/>
    <property type="evidence" value="ECO:0007669"/>
    <property type="project" value="UniProtKB-UniRule"/>
</dbReference>
<dbReference type="EMBL" id="JAIRBB010000005">
    <property type="protein sequence ID" value="MCG2431001.1"/>
    <property type="molecule type" value="Genomic_DNA"/>
</dbReference>
<proteinExistence type="inferred from homology"/>
<dbReference type="Pfam" id="PF01113">
    <property type="entry name" value="DapB_N"/>
    <property type="match status" value="1"/>
</dbReference>
<keyword evidence="16" id="KW-1185">Reference proteome</keyword>
<name>A0A9X1QYJ1_9FLAO</name>
<feature type="domain" description="Dihydrodipicolinate reductase N-terminal" evidence="13">
    <location>
        <begin position="1"/>
        <end position="99"/>
    </location>
</feature>
<evidence type="ECO:0000256" key="2">
    <source>
        <dbReference type="ARBA" id="ARBA00022605"/>
    </source>
</evidence>
<comment type="caution">
    <text evidence="12">Lacks conserved residue(s) required for the propagation of feature annotation.</text>
</comment>
<comment type="catalytic activity">
    <reaction evidence="10 12">
        <text>(S)-2,3,4,5-tetrahydrodipicolinate + NADP(+) + H2O = (2S,4S)-4-hydroxy-2,3,4,5-tetrahydrodipicolinate + NADPH + H(+)</text>
        <dbReference type="Rhea" id="RHEA:35331"/>
        <dbReference type="ChEBI" id="CHEBI:15377"/>
        <dbReference type="ChEBI" id="CHEBI:15378"/>
        <dbReference type="ChEBI" id="CHEBI:16845"/>
        <dbReference type="ChEBI" id="CHEBI:57783"/>
        <dbReference type="ChEBI" id="CHEBI:58349"/>
        <dbReference type="ChEBI" id="CHEBI:67139"/>
        <dbReference type="EC" id="1.17.1.8"/>
    </reaction>
</comment>
<protein>
    <recommendedName>
        <fullName evidence="9 12">4-hydroxy-tetrahydrodipicolinate reductase</fullName>
        <shortName evidence="12">HTPA reductase</shortName>
        <ecNumber evidence="9 12">1.17.1.8</ecNumber>
    </recommendedName>
</protein>
<dbReference type="InterPro" id="IPR022663">
    <property type="entry name" value="DapB_C"/>
</dbReference>
<evidence type="ECO:0000313" key="16">
    <source>
        <dbReference type="Proteomes" id="UP001139462"/>
    </source>
</evidence>
<comment type="caution">
    <text evidence="12">Was originally thought to be a dihydrodipicolinate reductase (DHDPR), catalyzing the conversion of dihydrodipicolinate to tetrahydrodipicolinate. However, it was shown in E.coli that the substrate of the enzymatic reaction is not dihydrodipicolinate (DHDP) but in fact (2S,4S)-4-hydroxy-2,3,4,5-tetrahydrodipicolinic acid (HTPA), the product released by the DapA-catalyzed reaction.</text>
</comment>
<comment type="similarity">
    <text evidence="1 12">Belongs to the DapB family.</text>
</comment>
<organism evidence="15 16">
    <name type="scientific">Aequorivita xiaoshiensis</name>
    <dbReference type="NCBI Taxonomy" id="2874476"/>
    <lineage>
        <taxon>Bacteria</taxon>
        <taxon>Pseudomonadati</taxon>
        <taxon>Bacteroidota</taxon>
        <taxon>Flavobacteriia</taxon>
        <taxon>Flavobacteriales</taxon>
        <taxon>Flavobacteriaceae</taxon>
        <taxon>Aequorivita</taxon>
    </lineage>
</organism>
<evidence type="ECO:0000256" key="3">
    <source>
        <dbReference type="ARBA" id="ARBA00022857"/>
    </source>
</evidence>
<evidence type="ECO:0000256" key="5">
    <source>
        <dbReference type="ARBA" id="ARBA00023002"/>
    </source>
</evidence>
<dbReference type="GO" id="GO:0008839">
    <property type="term" value="F:4-hydroxy-tetrahydrodipicolinate reductase"/>
    <property type="evidence" value="ECO:0007669"/>
    <property type="project" value="UniProtKB-UniRule"/>
</dbReference>
<feature type="domain" description="Dihydrodipicolinate reductase C-terminal" evidence="14">
    <location>
        <begin position="102"/>
        <end position="230"/>
    </location>
</feature>
<dbReference type="InterPro" id="IPR023940">
    <property type="entry name" value="DHDPR_bac"/>
</dbReference>
<keyword evidence="7 12" id="KW-0457">Lysine biosynthesis</keyword>
<dbReference type="HAMAP" id="MF_00102">
    <property type="entry name" value="DapB"/>
    <property type="match status" value="1"/>
</dbReference>
<feature type="active site" description="Proton donor" evidence="12">
    <location>
        <position position="135"/>
    </location>
</feature>